<protein>
    <recommendedName>
        <fullName evidence="4">TIR domain-containing protein</fullName>
    </recommendedName>
</protein>
<comment type="caution">
    <text evidence="2">The sequence shown here is derived from an EMBL/GenBank/DDBJ whole genome shotgun (WGS) entry which is preliminary data.</text>
</comment>
<evidence type="ECO:0000313" key="2">
    <source>
        <dbReference type="EMBL" id="MBW5482916.1"/>
    </source>
</evidence>
<keyword evidence="3" id="KW-1185">Reference proteome</keyword>
<evidence type="ECO:0000256" key="1">
    <source>
        <dbReference type="SAM" id="MobiDB-lite"/>
    </source>
</evidence>
<reference evidence="2 3" key="1">
    <citation type="submission" date="2019-12" db="EMBL/GenBank/DDBJ databases">
        <title>Genome sequence of Streptomyces bambusae.</title>
        <authorList>
            <person name="Bansal K."/>
            <person name="Choksket S."/>
            <person name="Korpole S."/>
            <person name="Patil P.B."/>
        </authorList>
    </citation>
    <scope>NUCLEOTIDE SEQUENCE [LARGE SCALE GENOMIC DNA]</scope>
    <source>
        <strain evidence="2 3">SK60</strain>
    </source>
</reference>
<feature type="compositionally biased region" description="Polar residues" evidence="1">
    <location>
        <begin position="46"/>
        <end position="57"/>
    </location>
</feature>
<evidence type="ECO:0000313" key="3">
    <source>
        <dbReference type="Proteomes" id="UP000812013"/>
    </source>
</evidence>
<evidence type="ECO:0008006" key="4">
    <source>
        <dbReference type="Google" id="ProtNLM"/>
    </source>
</evidence>
<gene>
    <name evidence="2" type="ORF">GPJ59_13765</name>
</gene>
<dbReference type="Proteomes" id="UP000812013">
    <property type="component" value="Unassembled WGS sequence"/>
</dbReference>
<dbReference type="EMBL" id="WTFF01000079">
    <property type="protein sequence ID" value="MBW5482916.1"/>
    <property type="molecule type" value="Genomic_DNA"/>
</dbReference>
<feature type="region of interest" description="Disordered" evidence="1">
    <location>
        <begin position="20"/>
        <end position="57"/>
    </location>
</feature>
<name>A0ABS6Z883_9ACTN</name>
<accession>A0ABS6Z883</accession>
<organism evidence="2 3">
    <name type="scientific">Streptomyces bambusae</name>
    <dbReference type="NCBI Taxonomy" id="1550616"/>
    <lineage>
        <taxon>Bacteria</taxon>
        <taxon>Bacillati</taxon>
        <taxon>Actinomycetota</taxon>
        <taxon>Actinomycetes</taxon>
        <taxon>Kitasatosporales</taxon>
        <taxon>Streptomycetaceae</taxon>
        <taxon>Streptomyces</taxon>
    </lineage>
</organism>
<proteinExistence type="predicted"/>
<sequence>MRRDAFISYSHKRDLALAAAVHGRNPSHERSHRHHKHPATGWQRGTELSGQRRNQGE</sequence>